<evidence type="ECO:0000259" key="2">
    <source>
        <dbReference type="Pfam" id="PF00534"/>
    </source>
</evidence>
<dbReference type="PANTHER" id="PTHR46401:SF2">
    <property type="entry name" value="GLYCOSYLTRANSFERASE WBBK-RELATED"/>
    <property type="match status" value="1"/>
</dbReference>
<dbReference type="Pfam" id="PF00534">
    <property type="entry name" value="Glycos_transf_1"/>
    <property type="match status" value="1"/>
</dbReference>
<dbReference type="Proteomes" id="UP000199428">
    <property type="component" value="Unassembled WGS sequence"/>
</dbReference>
<dbReference type="PANTHER" id="PTHR46401">
    <property type="entry name" value="GLYCOSYLTRANSFERASE WBBK-RELATED"/>
    <property type="match status" value="1"/>
</dbReference>
<feature type="domain" description="Glycosyl transferase family 1" evidence="2">
    <location>
        <begin position="227"/>
        <end position="383"/>
    </location>
</feature>
<dbReference type="InterPro" id="IPR001296">
    <property type="entry name" value="Glyco_trans_1"/>
</dbReference>
<accession>A0A1G5S5S2</accession>
<name>A0A1G5S5S2_PSEXY</name>
<dbReference type="EMBL" id="FMWK01000019">
    <property type="protein sequence ID" value="SCZ81230.1"/>
    <property type="molecule type" value="Genomic_DNA"/>
</dbReference>
<dbReference type="AlphaFoldDB" id="A0A1G5S5S2"/>
<gene>
    <name evidence="4" type="ORF">SAMN02910350_02702</name>
</gene>
<dbReference type="RefSeq" id="WP_090164087.1">
    <property type="nucleotide sequence ID" value="NZ_FMWK01000019.1"/>
</dbReference>
<dbReference type="InterPro" id="IPR028098">
    <property type="entry name" value="Glyco_trans_4-like_N"/>
</dbReference>
<feature type="domain" description="Glycosyltransferase subfamily 4-like N-terminal" evidence="3">
    <location>
        <begin position="17"/>
        <end position="136"/>
    </location>
</feature>
<dbReference type="Pfam" id="PF13439">
    <property type="entry name" value="Glyco_transf_4"/>
    <property type="match status" value="1"/>
</dbReference>
<proteinExistence type="predicted"/>
<sequence>MNIIQINAVYGKGSTGRNVAEMDKEFQARGYGSYIIATRLDEKYENVYEIGNRIEWYFHQGMSLVTGHQGYFSKRSTKKMLNWIKEKKPDIIHINNLRAGAFNFPLLFSFLHENNIPVVLTLHDCFMYTGRCWHYSLKDCYQWETECIRCPSKENCEQSLFFDFSSSLYRDKKKWLTGINKLAVVGVSEWITNEAKKSFLKESYILDTVYNWVDLEIFRPAEKKEIKKLKDKLNIKTEQVVICVASTFNTEKGLNEIRNLAKEIESARFILIGKVDNKNKFTSNVSTLGNIADINLLALYYSMADVMLNPSPEESFGKTTAESLACGTPVVGYACTATSELLNEKTGVLVDYYEKEEGLKRGLMKVFSCGKEYYSTSCREYAIKHFDMIKNIEKYIDIYNRLIQGERE</sequence>
<reference evidence="4 5" key="1">
    <citation type="submission" date="2016-10" db="EMBL/GenBank/DDBJ databases">
        <authorList>
            <person name="de Groot N.N."/>
        </authorList>
    </citation>
    <scope>NUCLEOTIDE SEQUENCE [LARGE SCALE GENOMIC DNA]</scope>
    <source>
        <strain evidence="4 5">DSM 10317</strain>
    </source>
</reference>
<dbReference type="Gene3D" id="3.40.50.2000">
    <property type="entry name" value="Glycogen Phosphorylase B"/>
    <property type="match status" value="2"/>
</dbReference>
<evidence type="ECO:0000313" key="4">
    <source>
        <dbReference type="EMBL" id="SCZ81230.1"/>
    </source>
</evidence>
<protein>
    <submittedName>
        <fullName evidence="4">Glycosyltransferase involved in cell wall bisynthesis</fullName>
    </submittedName>
</protein>
<evidence type="ECO:0000313" key="5">
    <source>
        <dbReference type="Proteomes" id="UP000199428"/>
    </source>
</evidence>
<dbReference type="SUPFAM" id="SSF53756">
    <property type="entry name" value="UDP-Glycosyltransferase/glycogen phosphorylase"/>
    <property type="match status" value="1"/>
</dbReference>
<organism evidence="4 5">
    <name type="scientific">Pseudobutyrivibrio xylanivorans</name>
    <dbReference type="NCBI Taxonomy" id="185007"/>
    <lineage>
        <taxon>Bacteria</taxon>
        <taxon>Bacillati</taxon>
        <taxon>Bacillota</taxon>
        <taxon>Clostridia</taxon>
        <taxon>Lachnospirales</taxon>
        <taxon>Lachnospiraceae</taxon>
        <taxon>Pseudobutyrivibrio</taxon>
    </lineage>
</organism>
<dbReference type="GO" id="GO:0009103">
    <property type="term" value="P:lipopolysaccharide biosynthetic process"/>
    <property type="evidence" value="ECO:0007669"/>
    <property type="project" value="TreeGrafter"/>
</dbReference>
<evidence type="ECO:0000256" key="1">
    <source>
        <dbReference type="ARBA" id="ARBA00022679"/>
    </source>
</evidence>
<dbReference type="GO" id="GO:0016757">
    <property type="term" value="F:glycosyltransferase activity"/>
    <property type="evidence" value="ECO:0007669"/>
    <property type="project" value="InterPro"/>
</dbReference>
<evidence type="ECO:0000259" key="3">
    <source>
        <dbReference type="Pfam" id="PF13439"/>
    </source>
</evidence>
<keyword evidence="1 4" id="KW-0808">Transferase</keyword>